<keyword evidence="5 11" id="KW-0863">Zinc-finger</keyword>
<dbReference type="GO" id="GO:0003677">
    <property type="term" value="F:DNA binding"/>
    <property type="evidence" value="ECO:0007669"/>
    <property type="project" value="UniProtKB-KW"/>
</dbReference>
<dbReference type="FunFam" id="3.30.160.60:FF:000075">
    <property type="entry name" value="Putative zinc finger protein 536"/>
    <property type="match status" value="1"/>
</dbReference>
<feature type="region of interest" description="Disordered" evidence="12">
    <location>
        <begin position="1"/>
        <end position="20"/>
    </location>
</feature>
<keyword evidence="6" id="KW-0862">Zinc</keyword>
<name>A0A1V9XEI9_9ACAR</name>
<evidence type="ECO:0000256" key="5">
    <source>
        <dbReference type="ARBA" id="ARBA00022771"/>
    </source>
</evidence>
<gene>
    <name evidence="14" type="ORF">BIW11_01395</name>
</gene>
<evidence type="ECO:0000256" key="9">
    <source>
        <dbReference type="ARBA" id="ARBA00023163"/>
    </source>
</evidence>
<dbReference type="Pfam" id="PF00096">
    <property type="entry name" value="zf-C2H2"/>
    <property type="match status" value="2"/>
</dbReference>
<dbReference type="PANTHER" id="PTHR24403:SF105">
    <property type="entry name" value="ZINC FINGER PROTEIN 2-LIKE ISOFORM X1"/>
    <property type="match status" value="1"/>
</dbReference>
<dbReference type="Gene3D" id="3.30.160.60">
    <property type="entry name" value="Classic Zinc Finger"/>
    <property type="match status" value="2"/>
</dbReference>
<dbReference type="SUPFAM" id="SSF57667">
    <property type="entry name" value="beta-beta-alpha zinc fingers"/>
    <property type="match status" value="1"/>
</dbReference>
<evidence type="ECO:0000259" key="13">
    <source>
        <dbReference type="PROSITE" id="PS50157"/>
    </source>
</evidence>
<evidence type="ECO:0000256" key="2">
    <source>
        <dbReference type="ARBA" id="ARBA00006991"/>
    </source>
</evidence>
<dbReference type="GO" id="GO:0008270">
    <property type="term" value="F:zinc ion binding"/>
    <property type="evidence" value="ECO:0007669"/>
    <property type="project" value="UniProtKB-KW"/>
</dbReference>
<keyword evidence="15" id="KW-1185">Reference proteome</keyword>
<dbReference type="InterPro" id="IPR013087">
    <property type="entry name" value="Znf_C2H2_type"/>
</dbReference>
<protein>
    <submittedName>
        <fullName evidence="14">Zinc finger protein-like</fullName>
    </submittedName>
</protein>
<evidence type="ECO:0000256" key="8">
    <source>
        <dbReference type="ARBA" id="ARBA00023125"/>
    </source>
</evidence>
<keyword evidence="4" id="KW-0677">Repeat</keyword>
<dbReference type="Proteomes" id="UP000192247">
    <property type="component" value="Unassembled WGS sequence"/>
</dbReference>
<keyword evidence="3" id="KW-0479">Metal-binding</keyword>
<feature type="domain" description="C2H2-type" evidence="13">
    <location>
        <begin position="193"/>
        <end position="220"/>
    </location>
</feature>
<sequence>MTIVSKEEQLPHERTSKRDDINETCVESLYNTFDSSGEEDDARSIGSSFELHKATSSLIPGDHDTLSFTLGFTHAKGSDCVKEEANRQQTALEAPHEVIDEIVDTEEDELDLASETDQMDALRKTGDDDRSITVCIIKADCRRLCQLCEIVSTAASSRGLDLTPIIIDSVKQLQQALGRGRKALHPSPGPMRYQCPVCPYSTNKKGHYVVHERVHTGEKPYKCPLCPYRATQKSSVTIHMVVHQRSASRI</sequence>
<evidence type="ECO:0000256" key="1">
    <source>
        <dbReference type="ARBA" id="ARBA00004123"/>
    </source>
</evidence>
<dbReference type="PANTHER" id="PTHR24403">
    <property type="entry name" value="ZINC FINGER PROTEIN"/>
    <property type="match status" value="1"/>
</dbReference>
<accession>A0A1V9XEI9</accession>
<dbReference type="GO" id="GO:0045944">
    <property type="term" value="P:positive regulation of transcription by RNA polymerase II"/>
    <property type="evidence" value="ECO:0007669"/>
    <property type="project" value="TreeGrafter"/>
</dbReference>
<evidence type="ECO:0000256" key="3">
    <source>
        <dbReference type="ARBA" id="ARBA00022723"/>
    </source>
</evidence>
<dbReference type="GO" id="GO:0005634">
    <property type="term" value="C:nucleus"/>
    <property type="evidence" value="ECO:0007669"/>
    <property type="project" value="UniProtKB-SubCell"/>
</dbReference>
<evidence type="ECO:0000256" key="11">
    <source>
        <dbReference type="PROSITE-ProRule" id="PRU00042"/>
    </source>
</evidence>
<dbReference type="InParanoid" id="A0A1V9XEI9"/>
<keyword evidence="9" id="KW-0804">Transcription</keyword>
<dbReference type="OrthoDB" id="6429687at2759"/>
<keyword evidence="10" id="KW-0539">Nucleus</keyword>
<evidence type="ECO:0000256" key="6">
    <source>
        <dbReference type="ARBA" id="ARBA00022833"/>
    </source>
</evidence>
<reference evidence="14 15" key="1">
    <citation type="journal article" date="2017" name="Gigascience">
        <title>Draft genome of the honey bee ectoparasitic mite, Tropilaelaps mercedesae, is shaped by the parasitic life history.</title>
        <authorList>
            <person name="Dong X."/>
            <person name="Armstrong S.D."/>
            <person name="Xia D."/>
            <person name="Makepeace B.L."/>
            <person name="Darby A.C."/>
            <person name="Kadowaki T."/>
        </authorList>
    </citation>
    <scope>NUCLEOTIDE SEQUENCE [LARGE SCALE GENOMIC DNA]</scope>
    <source>
        <strain evidence="14">Wuxi-XJTLU</strain>
    </source>
</reference>
<organism evidence="14 15">
    <name type="scientific">Tropilaelaps mercedesae</name>
    <dbReference type="NCBI Taxonomy" id="418985"/>
    <lineage>
        <taxon>Eukaryota</taxon>
        <taxon>Metazoa</taxon>
        <taxon>Ecdysozoa</taxon>
        <taxon>Arthropoda</taxon>
        <taxon>Chelicerata</taxon>
        <taxon>Arachnida</taxon>
        <taxon>Acari</taxon>
        <taxon>Parasitiformes</taxon>
        <taxon>Mesostigmata</taxon>
        <taxon>Gamasina</taxon>
        <taxon>Dermanyssoidea</taxon>
        <taxon>Laelapidae</taxon>
        <taxon>Tropilaelaps</taxon>
    </lineage>
</organism>
<evidence type="ECO:0000313" key="14">
    <source>
        <dbReference type="EMBL" id="OQR71965.1"/>
    </source>
</evidence>
<evidence type="ECO:0000313" key="15">
    <source>
        <dbReference type="Proteomes" id="UP000192247"/>
    </source>
</evidence>
<comment type="similarity">
    <text evidence="2">Belongs to the krueppel C2H2-type zinc-finger protein family.</text>
</comment>
<dbReference type="PROSITE" id="PS50157">
    <property type="entry name" value="ZINC_FINGER_C2H2_2"/>
    <property type="match status" value="1"/>
</dbReference>
<evidence type="ECO:0000256" key="7">
    <source>
        <dbReference type="ARBA" id="ARBA00023015"/>
    </source>
</evidence>
<evidence type="ECO:0000256" key="4">
    <source>
        <dbReference type="ARBA" id="ARBA00022737"/>
    </source>
</evidence>
<dbReference type="InterPro" id="IPR036236">
    <property type="entry name" value="Znf_C2H2_sf"/>
</dbReference>
<dbReference type="SMART" id="SM00355">
    <property type="entry name" value="ZnF_C2H2"/>
    <property type="match status" value="2"/>
</dbReference>
<dbReference type="InterPro" id="IPR050688">
    <property type="entry name" value="Zinc_finger/UBP_domain"/>
</dbReference>
<keyword evidence="7" id="KW-0805">Transcription regulation</keyword>
<comment type="caution">
    <text evidence="14">The sequence shown here is derived from an EMBL/GenBank/DDBJ whole genome shotgun (WGS) entry which is preliminary data.</text>
</comment>
<dbReference type="STRING" id="418985.A0A1V9XEI9"/>
<evidence type="ECO:0000256" key="12">
    <source>
        <dbReference type="SAM" id="MobiDB-lite"/>
    </source>
</evidence>
<evidence type="ECO:0000256" key="10">
    <source>
        <dbReference type="ARBA" id="ARBA00023242"/>
    </source>
</evidence>
<comment type="subcellular location">
    <subcellularLocation>
        <location evidence="1">Nucleus</location>
    </subcellularLocation>
</comment>
<dbReference type="EMBL" id="MNPL01012947">
    <property type="protein sequence ID" value="OQR71965.1"/>
    <property type="molecule type" value="Genomic_DNA"/>
</dbReference>
<keyword evidence="8" id="KW-0238">DNA-binding</keyword>
<dbReference type="AlphaFoldDB" id="A0A1V9XEI9"/>
<proteinExistence type="inferred from homology"/>